<feature type="transmembrane region" description="Helical" evidence="6">
    <location>
        <begin position="241"/>
        <end position="261"/>
    </location>
</feature>
<dbReference type="InterPro" id="IPR036259">
    <property type="entry name" value="MFS_trans_sf"/>
</dbReference>
<evidence type="ECO:0000256" key="3">
    <source>
        <dbReference type="ARBA" id="ARBA00022989"/>
    </source>
</evidence>
<feature type="transmembrane region" description="Helical" evidence="6">
    <location>
        <begin position="381"/>
        <end position="400"/>
    </location>
</feature>
<feature type="compositionally biased region" description="Polar residues" evidence="5">
    <location>
        <begin position="459"/>
        <end position="468"/>
    </location>
</feature>
<protein>
    <submittedName>
        <fullName evidence="8">Sialin-like 7</fullName>
    </submittedName>
</protein>
<feature type="transmembrane region" description="Helical" evidence="6">
    <location>
        <begin position="201"/>
        <end position="221"/>
    </location>
</feature>
<dbReference type="InterPro" id="IPR020846">
    <property type="entry name" value="MFS_dom"/>
</dbReference>
<feature type="transmembrane region" description="Helical" evidence="6">
    <location>
        <begin position="420"/>
        <end position="438"/>
    </location>
</feature>
<dbReference type="EMBL" id="JAHLQT010008491">
    <property type="protein sequence ID" value="KAG7173939.1"/>
    <property type="molecule type" value="Genomic_DNA"/>
</dbReference>
<feature type="transmembrane region" description="Helical" evidence="6">
    <location>
        <begin position="268"/>
        <end position="286"/>
    </location>
</feature>
<keyword evidence="4 6" id="KW-0472">Membrane</keyword>
<comment type="caution">
    <text evidence="8">The sequence shown here is derived from an EMBL/GenBank/DDBJ whole genome shotgun (WGS) entry which is preliminary data.</text>
</comment>
<keyword evidence="2 6" id="KW-0812">Transmembrane</keyword>
<dbReference type="InterPro" id="IPR011701">
    <property type="entry name" value="MFS"/>
</dbReference>
<evidence type="ECO:0000313" key="9">
    <source>
        <dbReference type="Proteomes" id="UP000747542"/>
    </source>
</evidence>
<feature type="compositionally biased region" description="Basic and acidic residues" evidence="5">
    <location>
        <begin position="482"/>
        <end position="507"/>
    </location>
</feature>
<evidence type="ECO:0000256" key="4">
    <source>
        <dbReference type="ARBA" id="ARBA00023136"/>
    </source>
</evidence>
<sequence>MCSWWGRQSLTRSTSGGERYQLFPIRTRSTCLQHALPALPCPARYSSSPTAACLPARYVVSLLAFMGVMFNYILRVNINFALVAMVSHGNMTAAGGPPLNATFNASVSYEEVQEGSTPQYNDFCPAPDANATPHTSYNGDLPWDEWTQGLVAGAFYYGNILSQVPGGRLAEVWGPSRVVGGSLFSAGLLTLLQPLAARTSYIVLILLRVLVGLALGVTSPANHALLSGWAPKMERSTMAAIIYAGAPAGTLVAFPVSAYIIEKLGWEAVFYLQGALALVWCLAWFLNATLSGLPYLGMWMLSLGTGVVGDFFQLRCGTSIVSVRKISHIIANVGPAMCLVGLMWVGCDWLATVTLLVAGVTAQGALYAGPYINPIDLSPNFAGTLCGISNTIGNIPGFLAPMFNGYLLNNQQTLPQWRKVFIIAVVFYLLNTIFYLIFASGEVQPWNSPRPHDPESVDAQESQHSNKATTTTTTTSSQERYTTQRENIDHHSGSDKTNEENNDHREGNCIYRKGIKQTRSSASEGSENNSHRDGDTISCCVDQSEEEDAASVQVSHGRLTWDTEDQGHVNLAYSNRE</sequence>
<accession>A0A8J5T8A2</accession>
<dbReference type="PROSITE" id="PS50850">
    <property type="entry name" value="MFS"/>
    <property type="match status" value="1"/>
</dbReference>
<feature type="region of interest" description="Disordered" evidence="5">
    <location>
        <begin position="447"/>
        <end position="561"/>
    </location>
</feature>
<dbReference type="PANTHER" id="PTHR11662">
    <property type="entry name" value="SOLUTE CARRIER FAMILY 17"/>
    <property type="match status" value="1"/>
</dbReference>
<reference evidence="8" key="1">
    <citation type="journal article" date="2021" name="Sci. Adv.">
        <title>The American lobster genome reveals insights on longevity, neural, and immune adaptations.</title>
        <authorList>
            <person name="Polinski J.M."/>
            <person name="Zimin A.V."/>
            <person name="Clark K.F."/>
            <person name="Kohn A.B."/>
            <person name="Sadowski N."/>
            <person name="Timp W."/>
            <person name="Ptitsyn A."/>
            <person name="Khanna P."/>
            <person name="Romanova D.Y."/>
            <person name="Williams P."/>
            <person name="Greenwood S.J."/>
            <person name="Moroz L.L."/>
            <person name="Walt D.R."/>
            <person name="Bodnar A.G."/>
        </authorList>
    </citation>
    <scope>NUCLEOTIDE SEQUENCE</scope>
    <source>
        <strain evidence="8">GMGI-L3</strain>
    </source>
</reference>
<name>A0A8J5T8A2_HOMAM</name>
<feature type="domain" description="Major facilitator superfamily (MFS) profile" evidence="7">
    <location>
        <begin position="60"/>
        <end position="577"/>
    </location>
</feature>
<dbReference type="Gene3D" id="1.20.1250.20">
    <property type="entry name" value="MFS general substrate transporter like domains"/>
    <property type="match status" value="2"/>
</dbReference>
<dbReference type="PANTHER" id="PTHR11662:SF457">
    <property type="entry name" value="MAJOR FACILITATOR SUPERFAMILY TRANSPORTER 3"/>
    <property type="match status" value="1"/>
</dbReference>
<dbReference type="GO" id="GO:0022857">
    <property type="term" value="F:transmembrane transporter activity"/>
    <property type="evidence" value="ECO:0007669"/>
    <property type="project" value="InterPro"/>
</dbReference>
<dbReference type="InterPro" id="IPR050382">
    <property type="entry name" value="MFS_Na/Anion_cotransporter"/>
</dbReference>
<keyword evidence="9" id="KW-1185">Reference proteome</keyword>
<feature type="transmembrane region" description="Helical" evidence="6">
    <location>
        <begin position="292"/>
        <end position="314"/>
    </location>
</feature>
<evidence type="ECO:0000256" key="2">
    <source>
        <dbReference type="ARBA" id="ARBA00022692"/>
    </source>
</evidence>
<feature type="transmembrane region" description="Helical" evidence="6">
    <location>
        <begin position="56"/>
        <end position="74"/>
    </location>
</feature>
<feature type="compositionally biased region" description="Polar residues" evidence="5">
    <location>
        <begin position="517"/>
        <end position="528"/>
    </location>
</feature>
<feature type="transmembrane region" description="Helical" evidence="6">
    <location>
        <begin position="350"/>
        <end position="369"/>
    </location>
</feature>
<gene>
    <name evidence="8" type="primary">Slc17A5-L7</name>
    <name evidence="8" type="ORF">Hamer_G021386</name>
</gene>
<feature type="transmembrane region" description="Helical" evidence="6">
    <location>
        <begin position="326"/>
        <end position="344"/>
    </location>
</feature>
<comment type="subcellular location">
    <subcellularLocation>
        <location evidence="1">Membrane</location>
        <topology evidence="1">Multi-pass membrane protein</topology>
    </subcellularLocation>
</comment>
<evidence type="ECO:0000256" key="1">
    <source>
        <dbReference type="ARBA" id="ARBA00004141"/>
    </source>
</evidence>
<dbReference type="GO" id="GO:0016020">
    <property type="term" value="C:membrane"/>
    <property type="evidence" value="ECO:0007669"/>
    <property type="project" value="UniProtKB-SubCell"/>
</dbReference>
<organism evidence="8 9">
    <name type="scientific">Homarus americanus</name>
    <name type="common">American lobster</name>
    <dbReference type="NCBI Taxonomy" id="6706"/>
    <lineage>
        <taxon>Eukaryota</taxon>
        <taxon>Metazoa</taxon>
        <taxon>Ecdysozoa</taxon>
        <taxon>Arthropoda</taxon>
        <taxon>Crustacea</taxon>
        <taxon>Multicrustacea</taxon>
        <taxon>Malacostraca</taxon>
        <taxon>Eumalacostraca</taxon>
        <taxon>Eucarida</taxon>
        <taxon>Decapoda</taxon>
        <taxon>Pleocyemata</taxon>
        <taxon>Astacidea</taxon>
        <taxon>Nephropoidea</taxon>
        <taxon>Nephropidae</taxon>
        <taxon>Homarus</taxon>
    </lineage>
</organism>
<evidence type="ECO:0000259" key="7">
    <source>
        <dbReference type="PROSITE" id="PS50850"/>
    </source>
</evidence>
<dbReference type="AlphaFoldDB" id="A0A8J5T8A2"/>
<dbReference type="Pfam" id="PF07690">
    <property type="entry name" value="MFS_1"/>
    <property type="match status" value="1"/>
</dbReference>
<dbReference type="SUPFAM" id="SSF103473">
    <property type="entry name" value="MFS general substrate transporter"/>
    <property type="match status" value="1"/>
</dbReference>
<evidence type="ECO:0000313" key="8">
    <source>
        <dbReference type="EMBL" id="KAG7173939.1"/>
    </source>
</evidence>
<proteinExistence type="predicted"/>
<dbReference type="GO" id="GO:0006820">
    <property type="term" value="P:monoatomic anion transport"/>
    <property type="evidence" value="ECO:0007669"/>
    <property type="project" value="TreeGrafter"/>
</dbReference>
<evidence type="ECO:0000256" key="5">
    <source>
        <dbReference type="SAM" id="MobiDB-lite"/>
    </source>
</evidence>
<dbReference type="Proteomes" id="UP000747542">
    <property type="component" value="Unassembled WGS sequence"/>
</dbReference>
<keyword evidence="3 6" id="KW-1133">Transmembrane helix</keyword>
<evidence type="ECO:0000256" key="6">
    <source>
        <dbReference type="SAM" id="Phobius"/>
    </source>
</evidence>